<proteinExistence type="inferred from homology"/>
<feature type="compositionally biased region" description="Basic residues" evidence="9">
    <location>
        <begin position="13"/>
        <end position="24"/>
    </location>
</feature>
<feature type="coiled-coil region" evidence="8">
    <location>
        <begin position="638"/>
        <end position="706"/>
    </location>
</feature>
<dbReference type="EC" id="5.6.2.1" evidence="7"/>
<dbReference type="GeneID" id="70236268"/>
<sequence>MSSSDEETPLATVRRKKLVSKHKTSTLESEDDSDSNDGKIKTPTTSLSEEEADDVPLKKRKIVTKTSVKKATVKKEPSSQVAKAPRKRKAKSEEPKFKKDETPKIKTEDEEEEESYKWWEEQDLNGEVVWNTLEHNGVIFPPEYEPLPSKVKLIYDGKPVSLPPAAEEVAGFFAALIESDHGKNPVFQKNFFADFLEVLNENGGCPDAKITDFNKCDFSKMFDYFQKQKEEKKALSPQEKKRIKQEKDQMEEKYKFCYLNGRKEQVGNFRVEPPGLFRGRGAHPKTGKLKKRVQPEDITLNLSKDAPVPPAPEGHTWGEIKHDNTVAWLAMWRENVLGSVKYVRFAQNSSLKGISDFKKFEKARELKNYIDAIRKDYQSKLRSELMIDRQLSTATYLIDIFALRAGGEKSEDEADTVGCCSLRYEHIFLKPPNTVVFDFLGKDSIRFYQEVEVDPQVFKNLRIFKKSPKKPGDNLFDRIDPSVVNKYFQSYLPGLTAKVFRTYNASKTMQDQIDLIKNEGTVNEKVVNFNAANRTVATLCNHQRTVSKTHEAGVQKINERIEEMFWKKIIAKRMILQLDKALKKKDPAYFREIDDLNKETEQQVMERFLDKEKEKLEKKYERDLLKLGYEEISKDEKKKRKDELAAEHKERLEKHKELVKTTKQEFKTQKYEIKASQTVEKLQQQVEKIELRIKNTSLQLKDKEDNSQVALSTSKINYIDPRLTVMFSKKFDVPIEKLFTKTLREKFAWAIDSADENWRLELLQIEVAGLEVTVGLFQTSGEVSSVSITSWRLLLVLLLSWSGLDLLLLVLGWLRRGSKHTRDSGTDGVSDSRTDSDTSGGGGHLREQTWLLLLGLHRAAVRVVLGRCSHGGCLSGVGWGGSWSWSSSG</sequence>
<dbReference type="InterPro" id="IPR014711">
    <property type="entry name" value="TopoI_cat_a-hlx-sub_euk"/>
</dbReference>
<keyword evidence="12" id="KW-1185">Reference proteome</keyword>
<evidence type="ECO:0000256" key="3">
    <source>
        <dbReference type="ARBA" id="ARBA00023029"/>
    </source>
</evidence>
<feature type="active site" description="O-(3'-phospho-DNA)-tyrosine intermediate" evidence="6">
    <location>
        <position position="718"/>
    </location>
</feature>
<name>A0A9P8P704_9ASCO</name>
<evidence type="ECO:0000256" key="6">
    <source>
        <dbReference type="PROSITE-ProRule" id="PRU01382"/>
    </source>
</evidence>
<dbReference type="GO" id="GO:0006338">
    <property type="term" value="P:chromatin remodeling"/>
    <property type="evidence" value="ECO:0007669"/>
    <property type="project" value="UniProtKB-ARBA"/>
</dbReference>
<dbReference type="GO" id="GO:0007059">
    <property type="term" value="P:chromosome segregation"/>
    <property type="evidence" value="ECO:0007669"/>
    <property type="project" value="TreeGrafter"/>
</dbReference>
<gene>
    <name evidence="11" type="ORF">OGAPHI_004303</name>
</gene>
<feature type="compositionally biased region" description="Basic and acidic residues" evidence="9">
    <location>
        <begin position="91"/>
        <end position="107"/>
    </location>
</feature>
<dbReference type="GO" id="GO:0006265">
    <property type="term" value="P:DNA topological change"/>
    <property type="evidence" value="ECO:0007669"/>
    <property type="project" value="UniProtKB-UniRule"/>
</dbReference>
<organism evidence="11 12">
    <name type="scientific">Ogataea philodendri</name>
    <dbReference type="NCBI Taxonomy" id="1378263"/>
    <lineage>
        <taxon>Eukaryota</taxon>
        <taxon>Fungi</taxon>
        <taxon>Dikarya</taxon>
        <taxon>Ascomycota</taxon>
        <taxon>Saccharomycotina</taxon>
        <taxon>Pichiomycetes</taxon>
        <taxon>Pichiales</taxon>
        <taxon>Pichiaceae</taxon>
        <taxon>Ogataea</taxon>
    </lineage>
</organism>
<dbReference type="InterPro" id="IPR051062">
    <property type="entry name" value="Topoisomerase_IB"/>
</dbReference>
<dbReference type="InterPro" id="IPR008336">
    <property type="entry name" value="TopoI_DNA-bd_euk"/>
</dbReference>
<evidence type="ECO:0000256" key="5">
    <source>
        <dbReference type="ARBA" id="ARBA00023235"/>
    </source>
</evidence>
<feature type="region of interest" description="Disordered" evidence="9">
    <location>
        <begin position="1"/>
        <end position="113"/>
    </location>
</feature>
<evidence type="ECO:0000256" key="7">
    <source>
        <dbReference type="RuleBase" id="RU365101"/>
    </source>
</evidence>
<dbReference type="GO" id="GO:0003677">
    <property type="term" value="F:DNA binding"/>
    <property type="evidence" value="ECO:0007669"/>
    <property type="project" value="UniProtKB-UniRule"/>
</dbReference>
<dbReference type="FunFam" id="3.90.15.10:FF:000002">
    <property type="entry name" value="DNA topoisomerase I"/>
    <property type="match status" value="1"/>
</dbReference>
<dbReference type="PRINTS" id="PR00416">
    <property type="entry name" value="EUTPISMRASEI"/>
</dbReference>
<dbReference type="InterPro" id="IPR025834">
    <property type="entry name" value="TopoI_C_dom"/>
</dbReference>
<evidence type="ECO:0000256" key="9">
    <source>
        <dbReference type="SAM" id="MobiDB-lite"/>
    </source>
</evidence>
<dbReference type="EMBL" id="JAEUBE010000295">
    <property type="protein sequence ID" value="KAH3666114.1"/>
    <property type="molecule type" value="Genomic_DNA"/>
</dbReference>
<dbReference type="InterPro" id="IPR036202">
    <property type="entry name" value="TopoI_DNA-bd_euk_N_sf"/>
</dbReference>
<dbReference type="InterPro" id="IPR013500">
    <property type="entry name" value="TopoI_cat_euk"/>
</dbReference>
<evidence type="ECO:0000259" key="10">
    <source>
        <dbReference type="SMART" id="SM00435"/>
    </source>
</evidence>
<dbReference type="PANTHER" id="PTHR10290:SF3">
    <property type="entry name" value="DNA TOPOISOMERASE 1"/>
    <property type="match status" value="1"/>
</dbReference>
<dbReference type="Pfam" id="PF02919">
    <property type="entry name" value="Topoisom_I_N"/>
    <property type="match status" value="1"/>
</dbReference>
<feature type="domain" description="DNA topoisomerase I eukaryotic-type" evidence="10">
    <location>
        <begin position="276"/>
        <end position="732"/>
    </location>
</feature>
<dbReference type="PANTHER" id="PTHR10290">
    <property type="entry name" value="DNA TOPOISOMERASE I"/>
    <property type="match status" value="1"/>
</dbReference>
<feature type="compositionally biased region" description="Basic residues" evidence="9">
    <location>
        <begin position="58"/>
        <end position="72"/>
    </location>
</feature>
<dbReference type="Gene3D" id="2.170.11.10">
    <property type="entry name" value="DNA Topoisomerase I, domain 2"/>
    <property type="match status" value="1"/>
</dbReference>
<dbReference type="OrthoDB" id="47179at2759"/>
<dbReference type="GO" id="GO:0005694">
    <property type="term" value="C:chromosome"/>
    <property type="evidence" value="ECO:0007669"/>
    <property type="project" value="InterPro"/>
</dbReference>
<dbReference type="InterPro" id="IPR001631">
    <property type="entry name" value="TopoI"/>
</dbReference>
<dbReference type="PROSITE" id="PS00176">
    <property type="entry name" value="TOPO_IB_1"/>
    <property type="match status" value="1"/>
</dbReference>
<dbReference type="CDD" id="cd00659">
    <property type="entry name" value="Topo_IB_C"/>
    <property type="match status" value="1"/>
</dbReference>
<keyword evidence="5 6" id="KW-0413">Isomerase</keyword>
<comment type="function">
    <text evidence="7">Releases the supercoiling and torsional tension of DNA introduced during the DNA replication and transcription by transiently cleaving and rejoining one strand of the DNA duplex. Introduces a single-strand break via transesterification at the specific target site 5'-[CT]CCTTp site in duplex DNA. The scissile phosphodiester is attacked by the catalytic tyrosine of the enzyme, resulting in the formation of a DNA-(3'-phosphotyrosyl)-enzyme intermediate and the expulsion of a 5'-OH DNA strand. The free DNA strand then undergoes passage around the unbroken strand thus removing DNA supercoils. Finally, in the religation step, the DNA 5'-OH attacks the covalent intermediate to expel the active-site tyrosine and restore the DNA phosphodiester backbone.</text>
</comment>
<keyword evidence="3 6" id="KW-0799">Topoisomerase</keyword>
<dbReference type="InterPro" id="IPR013499">
    <property type="entry name" value="TopoI_euk"/>
</dbReference>
<dbReference type="AlphaFoldDB" id="A0A9P8P704"/>
<dbReference type="PROSITE" id="PS52038">
    <property type="entry name" value="TOPO_IB_2"/>
    <property type="match status" value="1"/>
</dbReference>
<keyword evidence="4 6" id="KW-0238">DNA-binding</keyword>
<dbReference type="InterPro" id="IPR013034">
    <property type="entry name" value="DNA_topo_DNA_db_N_dom1"/>
</dbReference>
<evidence type="ECO:0000256" key="2">
    <source>
        <dbReference type="ARBA" id="ARBA00006645"/>
    </source>
</evidence>
<dbReference type="InterPro" id="IPR013030">
    <property type="entry name" value="DNA_topo_DNA_db_N_dom2"/>
</dbReference>
<keyword evidence="8" id="KW-0175">Coiled coil</keyword>
<dbReference type="InterPro" id="IPR018521">
    <property type="entry name" value="TopoIB_AS"/>
</dbReference>
<dbReference type="SUPFAM" id="SSF56741">
    <property type="entry name" value="Eukaryotic DNA topoisomerase I, N-terminal DNA-binding fragment"/>
    <property type="match status" value="1"/>
</dbReference>
<dbReference type="GO" id="GO:0006260">
    <property type="term" value="P:DNA replication"/>
    <property type="evidence" value="ECO:0007669"/>
    <property type="project" value="TreeGrafter"/>
</dbReference>
<dbReference type="Proteomes" id="UP000769157">
    <property type="component" value="Unassembled WGS sequence"/>
</dbReference>
<dbReference type="Pfam" id="PF01028">
    <property type="entry name" value="Topoisom_I"/>
    <property type="match status" value="1"/>
</dbReference>
<dbReference type="GO" id="GO:0003917">
    <property type="term" value="F:DNA topoisomerase type I (single strand cut, ATP-independent) activity"/>
    <property type="evidence" value="ECO:0007669"/>
    <property type="project" value="UniProtKB-UniRule"/>
</dbReference>
<dbReference type="Pfam" id="PF14370">
    <property type="entry name" value="Topo_C_assoc"/>
    <property type="match status" value="1"/>
</dbReference>
<comment type="similarity">
    <text evidence="2 6 7">Belongs to the type IB topoisomerase family.</text>
</comment>
<dbReference type="InterPro" id="IPR014727">
    <property type="entry name" value="TopoI_cat_a/b-sub_euk"/>
</dbReference>
<evidence type="ECO:0000313" key="12">
    <source>
        <dbReference type="Proteomes" id="UP000769157"/>
    </source>
</evidence>
<feature type="compositionally biased region" description="Basic and acidic residues" evidence="9">
    <location>
        <begin position="820"/>
        <end position="836"/>
    </location>
</feature>
<evidence type="ECO:0000256" key="8">
    <source>
        <dbReference type="SAM" id="Coils"/>
    </source>
</evidence>
<dbReference type="FunFam" id="1.10.10.41:FF:000001">
    <property type="entry name" value="DNA topoisomerase I"/>
    <property type="match status" value="1"/>
</dbReference>
<dbReference type="SMART" id="SM00435">
    <property type="entry name" value="TOPEUc"/>
    <property type="match status" value="1"/>
</dbReference>
<comment type="catalytic activity">
    <reaction evidence="1 6 7">
        <text>ATP-independent breakage of single-stranded DNA, followed by passage and rejoining.</text>
        <dbReference type="EC" id="5.6.2.1"/>
    </reaction>
</comment>
<dbReference type="Gene3D" id="3.90.15.10">
    <property type="entry name" value="Topoisomerase I, Chain A, domain 3"/>
    <property type="match status" value="1"/>
</dbReference>
<evidence type="ECO:0000313" key="11">
    <source>
        <dbReference type="EMBL" id="KAH3666114.1"/>
    </source>
</evidence>
<evidence type="ECO:0000256" key="1">
    <source>
        <dbReference type="ARBA" id="ARBA00000213"/>
    </source>
</evidence>
<dbReference type="Gene3D" id="1.10.132.10">
    <property type="match status" value="1"/>
</dbReference>
<comment type="caution">
    <text evidence="11">The sequence shown here is derived from an EMBL/GenBank/DDBJ whole genome shotgun (WGS) entry which is preliminary data.</text>
</comment>
<protein>
    <recommendedName>
        <fullName evidence="7">DNA topoisomerase I</fullName>
        <ecNumber evidence="7">5.6.2.1</ecNumber>
    </recommendedName>
    <alternativeName>
        <fullName evidence="7">DNA topoisomerase 1</fullName>
    </alternativeName>
</protein>
<accession>A0A9P8P704</accession>
<reference evidence="11" key="1">
    <citation type="journal article" date="2021" name="Open Biol.">
        <title>Shared evolutionary footprints suggest mitochondrial oxidative damage underlies multiple complex I losses in fungi.</title>
        <authorList>
            <person name="Schikora-Tamarit M.A."/>
            <person name="Marcet-Houben M."/>
            <person name="Nosek J."/>
            <person name="Gabaldon T."/>
        </authorList>
    </citation>
    <scope>NUCLEOTIDE SEQUENCE</scope>
    <source>
        <strain evidence="11">CBS6075</strain>
    </source>
</reference>
<dbReference type="InterPro" id="IPR048045">
    <property type="entry name" value="Topoisomer_I_DNA-bd"/>
</dbReference>
<dbReference type="SUPFAM" id="SSF56349">
    <property type="entry name" value="DNA breaking-rejoining enzymes"/>
    <property type="match status" value="1"/>
</dbReference>
<dbReference type="Gene3D" id="1.10.10.41">
    <property type="entry name" value="Yeast DNA topoisomerase - domain 1"/>
    <property type="match status" value="1"/>
</dbReference>
<dbReference type="FunFam" id="2.170.11.10:FF:000001">
    <property type="entry name" value="DNA topoisomerase I"/>
    <property type="match status" value="1"/>
</dbReference>
<feature type="region of interest" description="Disordered" evidence="9">
    <location>
        <begin position="819"/>
        <end position="842"/>
    </location>
</feature>
<dbReference type="GO" id="GO:0005730">
    <property type="term" value="C:nucleolus"/>
    <property type="evidence" value="ECO:0007669"/>
    <property type="project" value="TreeGrafter"/>
</dbReference>
<dbReference type="InterPro" id="IPR011010">
    <property type="entry name" value="DNA_brk_join_enz"/>
</dbReference>
<evidence type="ECO:0000256" key="4">
    <source>
        <dbReference type="ARBA" id="ARBA00023125"/>
    </source>
</evidence>
<dbReference type="RefSeq" id="XP_046061318.1">
    <property type="nucleotide sequence ID" value="XM_046205367.1"/>
</dbReference>
<dbReference type="CDD" id="cd03488">
    <property type="entry name" value="Topoisomer_IB_N_htopoI_like"/>
    <property type="match status" value="1"/>
</dbReference>
<reference evidence="11" key="2">
    <citation type="submission" date="2021-01" db="EMBL/GenBank/DDBJ databases">
        <authorList>
            <person name="Schikora-Tamarit M.A."/>
        </authorList>
    </citation>
    <scope>NUCLEOTIDE SEQUENCE</scope>
    <source>
        <strain evidence="11">CBS6075</strain>
    </source>
</reference>